<dbReference type="NCBIfam" id="TIGR02436">
    <property type="entry name" value="four helix bundle protein"/>
    <property type="match status" value="1"/>
</dbReference>
<dbReference type="Proteomes" id="UP001623600">
    <property type="component" value="Unassembled WGS sequence"/>
</dbReference>
<dbReference type="Gene3D" id="1.20.1440.60">
    <property type="entry name" value="23S rRNA-intervening sequence"/>
    <property type="match status" value="1"/>
</dbReference>
<dbReference type="EMBL" id="JBJIAB010000002">
    <property type="protein sequence ID" value="MFL0163972.1"/>
    <property type="molecule type" value="Genomic_DNA"/>
</dbReference>
<name>A0ABW8RZF1_9CLOT</name>
<dbReference type="InterPro" id="IPR012657">
    <property type="entry name" value="23S_rRNA-intervening_sequence"/>
</dbReference>
<dbReference type="Pfam" id="PF05635">
    <property type="entry name" value="23S_rRNA_IVP"/>
    <property type="match status" value="1"/>
</dbReference>
<comment type="caution">
    <text evidence="1">The sequence shown here is derived from an EMBL/GenBank/DDBJ whole genome shotgun (WGS) entry which is preliminary data.</text>
</comment>
<dbReference type="CDD" id="cd16377">
    <property type="entry name" value="23S_rRNA_IVP_like"/>
    <property type="match status" value="1"/>
</dbReference>
<sequence>MSEEILTKDKIHVKAFNTLIAYQKGLELVDMIYDVTLNFPKFETYELGSQLRRATTSIVGNLAEGKSQLYTKKEFSFYNNSLGSCGEVECWLEVSLRRKYITKEQYIDLNNRTIEIKKLLIAYLNKLSGK</sequence>
<accession>A0ABW8RZF1</accession>
<keyword evidence="2" id="KW-1185">Reference proteome</keyword>
<organism evidence="1 2">
    <name type="scientific">Candidatus Clostridium helianthi</name>
    <dbReference type="NCBI Taxonomy" id="3381660"/>
    <lineage>
        <taxon>Bacteria</taxon>
        <taxon>Bacillati</taxon>
        <taxon>Bacillota</taxon>
        <taxon>Clostridia</taxon>
        <taxon>Eubacteriales</taxon>
        <taxon>Clostridiaceae</taxon>
        <taxon>Clostridium</taxon>
    </lineage>
</organism>
<proteinExistence type="predicted"/>
<dbReference type="RefSeq" id="WP_406760428.1">
    <property type="nucleotide sequence ID" value="NZ_JBJIAB010000002.1"/>
</dbReference>
<reference evidence="1 2" key="1">
    <citation type="submission" date="2024-11" db="EMBL/GenBank/DDBJ databases">
        <authorList>
            <person name="Heng Y.C."/>
            <person name="Lim A.C.H."/>
            <person name="Lee J.K.Y."/>
            <person name="Kittelmann S."/>
        </authorList>
    </citation>
    <scope>NUCLEOTIDE SEQUENCE [LARGE SCALE GENOMIC DNA]</scope>
    <source>
        <strain evidence="1 2">WILCCON 0112</strain>
    </source>
</reference>
<dbReference type="PANTHER" id="PTHR38471:SF2">
    <property type="entry name" value="FOUR HELIX BUNDLE PROTEIN"/>
    <property type="match status" value="1"/>
</dbReference>
<evidence type="ECO:0000313" key="2">
    <source>
        <dbReference type="Proteomes" id="UP001623600"/>
    </source>
</evidence>
<dbReference type="InterPro" id="IPR036583">
    <property type="entry name" value="23S_rRNA_IVS_sf"/>
</dbReference>
<dbReference type="SUPFAM" id="SSF158446">
    <property type="entry name" value="IVS-encoded protein-like"/>
    <property type="match status" value="1"/>
</dbReference>
<protein>
    <submittedName>
        <fullName evidence="1">Four helix bundle protein</fullName>
    </submittedName>
</protein>
<evidence type="ECO:0000313" key="1">
    <source>
        <dbReference type="EMBL" id="MFL0163972.1"/>
    </source>
</evidence>
<dbReference type="PANTHER" id="PTHR38471">
    <property type="entry name" value="FOUR HELIX BUNDLE PROTEIN"/>
    <property type="match status" value="1"/>
</dbReference>
<gene>
    <name evidence="1" type="ORF">ACJDTP_02680</name>
</gene>